<gene>
    <name evidence="2" type="ORF">FHW12_002500</name>
</gene>
<keyword evidence="1" id="KW-0812">Transmembrane</keyword>
<dbReference type="Pfam" id="PF06961">
    <property type="entry name" value="DUF1294"/>
    <property type="match status" value="1"/>
</dbReference>
<keyword evidence="3" id="KW-1185">Reference proteome</keyword>
<organism evidence="2 3">
    <name type="scientific">Dokdonella fugitiva</name>
    <dbReference type="NCBI Taxonomy" id="328517"/>
    <lineage>
        <taxon>Bacteria</taxon>
        <taxon>Pseudomonadati</taxon>
        <taxon>Pseudomonadota</taxon>
        <taxon>Gammaproteobacteria</taxon>
        <taxon>Lysobacterales</taxon>
        <taxon>Rhodanobacteraceae</taxon>
        <taxon>Dokdonella</taxon>
    </lineage>
</organism>
<proteinExistence type="predicted"/>
<sequence>MRASRRWYVPWRSLVGLVALAVLAGGAWTGRLPVVLALTYGAASALAFAMYGIDKWAARTDRWRTAEQTLHLVGLLGGWPGALLAQDVFRHKSRKAEFQVVFWVFVVVNLVIVAWAVATGHLPAIGHLRR</sequence>
<accession>A0A839F0Y9</accession>
<dbReference type="Proteomes" id="UP000550401">
    <property type="component" value="Unassembled WGS sequence"/>
</dbReference>
<keyword evidence="1" id="KW-0472">Membrane</keyword>
<feature type="transmembrane region" description="Helical" evidence="1">
    <location>
        <begin position="34"/>
        <end position="53"/>
    </location>
</feature>
<evidence type="ECO:0000313" key="2">
    <source>
        <dbReference type="EMBL" id="MBA8888276.1"/>
    </source>
</evidence>
<dbReference type="AlphaFoldDB" id="A0A839F0Y9"/>
<feature type="transmembrane region" description="Helical" evidence="1">
    <location>
        <begin position="100"/>
        <end position="118"/>
    </location>
</feature>
<name>A0A839F0Y9_9GAMM</name>
<dbReference type="EMBL" id="JACGXL010000003">
    <property type="protein sequence ID" value="MBA8888276.1"/>
    <property type="molecule type" value="Genomic_DNA"/>
</dbReference>
<reference evidence="2 3" key="1">
    <citation type="submission" date="2020-07" db="EMBL/GenBank/DDBJ databases">
        <title>Genomic Encyclopedia of Type Strains, Phase IV (KMG-V): Genome sequencing to study the core and pangenomes of soil and plant-associated prokaryotes.</title>
        <authorList>
            <person name="Whitman W."/>
        </authorList>
    </citation>
    <scope>NUCLEOTIDE SEQUENCE [LARGE SCALE GENOMIC DNA]</scope>
    <source>
        <strain evidence="2 3">RH2WT43</strain>
    </source>
</reference>
<evidence type="ECO:0000313" key="3">
    <source>
        <dbReference type="Proteomes" id="UP000550401"/>
    </source>
</evidence>
<dbReference type="InterPro" id="IPR010718">
    <property type="entry name" value="DUF1294"/>
</dbReference>
<keyword evidence="1" id="KW-1133">Transmembrane helix</keyword>
<protein>
    <submittedName>
        <fullName evidence="2">Uncharacterized membrane protein YsdA (DUF1294 family)</fullName>
    </submittedName>
</protein>
<evidence type="ECO:0000256" key="1">
    <source>
        <dbReference type="SAM" id="Phobius"/>
    </source>
</evidence>
<comment type="caution">
    <text evidence="2">The sequence shown here is derived from an EMBL/GenBank/DDBJ whole genome shotgun (WGS) entry which is preliminary data.</text>
</comment>
<dbReference type="RefSeq" id="WP_310735221.1">
    <property type="nucleotide sequence ID" value="NZ_JACGXL010000003.1"/>
</dbReference>